<feature type="region of interest" description="Disordered" evidence="2">
    <location>
        <begin position="1"/>
        <end position="129"/>
    </location>
</feature>
<feature type="compositionally biased region" description="Acidic residues" evidence="2">
    <location>
        <begin position="119"/>
        <end position="129"/>
    </location>
</feature>
<dbReference type="Proteomes" id="UP000311382">
    <property type="component" value="Unassembled WGS sequence"/>
</dbReference>
<organism evidence="3 4">
    <name type="scientific">Rhodotorula diobovata</name>
    <dbReference type="NCBI Taxonomy" id="5288"/>
    <lineage>
        <taxon>Eukaryota</taxon>
        <taxon>Fungi</taxon>
        <taxon>Dikarya</taxon>
        <taxon>Basidiomycota</taxon>
        <taxon>Pucciniomycotina</taxon>
        <taxon>Microbotryomycetes</taxon>
        <taxon>Sporidiobolales</taxon>
        <taxon>Sporidiobolaceae</taxon>
        <taxon>Rhodotorula</taxon>
    </lineage>
</organism>
<sequence>MQDLVPELSGFVPRPSASSSSSSFALDPALAGPGHSSQAARAHRIADNAYWDDEDGELEYGAYDDPSEDETDAEDEYAAATQGSDAARRGRKSAAGGLLGEGRTGAATGDKGKGKADDQDLFALDDDDDGDEDLGRLISAIRNSTSTGVGGATALDREFDKSIADELDAFDPDLMEDLTVGVKGRKRRRGKRGGGRRRAADIEPSPEVKRLLGQANAAYAEGSLHEAIELLSEVVRIDPIIRVSWYTLATIYEELEDREKAVQCKIVATHLMGSQGAADWADLGRECRDIGLLHQAIYCLTQAIKGNKEDVDAMWDRAVLLKLSGATNMAIRAFFALLSLLPHDPGVLRELAPLLASTEQYPRATQLLLSAFQHYRSLVPLVTPETVGHLNTYGYADLETLADFLLLQRNYAEVVRVVRQGVRWLQGREKEGGWDEAQDDREYDDERKVRVGWEQAPLGFEEAATYELDVRLRSRLGLARLGMGMVEEAQRHFDIVTAEDVAEFPELFGAIGEAYFNRRMYDEALGVYLQMSDNEEANSPTVWFKVGQCHQAMDALDDARDCFENVVAEEPANLEAKLALAKCLEQCGDPQRALVLIKEVIAGREAEREESVEMDANGRPRKQWLSREERAALRVQRENVEHERHAEFQIAFSRLQELDKAVLQGDEDALNQWLEIATGLVDSFRSTTQLFPSDFKRKFTGMFRMRGRRGKKNRAAADEEVEEEADQMASRLQRTLISDEDNEVEETSFRGLDFDGWVDFILKFSFRLALVDEIELAAEVLLHVREAGVFRQEESREQALRFGLIACYMHAGLYEQAQKELRWFLLGRQFEVEPIRLMHAILSRHQSAIEAYNDARLTKFFLRQLKQMVDFAEGKGEAAGGGGRGSSPVVGRKGKGRAVEPADEDGDGNGDGDAGDEEEERARRAGSFKPTKLSPVLLMSYGHMLLTSLSYQNAIIYYIRADGIDPTQPLVKLSLAVAYLQRAMSRKTDNRQHQIAQGFAFIQEYCKLRGDCPESQYNLARACHHIGIHTHAIAHYKKVLDLVAASNAAMPLDGADEAEPTPIARALKQAQGGVAKAAAYNLCLLYWMTDRGELAREVAQRWLAV</sequence>
<dbReference type="GO" id="GO:0000127">
    <property type="term" value="C:transcription factor TFIIIC complex"/>
    <property type="evidence" value="ECO:0007669"/>
    <property type="project" value="TreeGrafter"/>
</dbReference>
<name>A0A5C5G457_9BASI</name>
<dbReference type="PROSITE" id="PS50005">
    <property type="entry name" value="TPR"/>
    <property type="match status" value="1"/>
</dbReference>
<dbReference type="SMART" id="SM00028">
    <property type="entry name" value="TPR"/>
    <property type="match status" value="8"/>
</dbReference>
<evidence type="ECO:0000313" key="4">
    <source>
        <dbReference type="Proteomes" id="UP000311382"/>
    </source>
</evidence>
<comment type="caution">
    <text evidence="3">The sequence shown here is derived from an EMBL/GenBank/DDBJ whole genome shotgun (WGS) entry which is preliminary data.</text>
</comment>
<dbReference type="Pfam" id="PF13181">
    <property type="entry name" value="TPR_8"/>
    <property type="match status" value="1"/>
</dbReference>
<dbReference type="OrthoDB" id="9991317at2759"/>
<dbReference type="GO" id="GO:0006383">
    <property type="term" value="P:transcription by RNA polymerase III"/>
    <property type="evidence" value="ECO:0007669"/>
    <property type="project" value="InterPro"/>
</dbReference>
<evidence type="ECO:0008006" key="5">
    <source>
        <dbReference type="Google" id="ProtNLM"/>
    </source>
</evidence>
<reference evidence="3 4" key="1">
    <citation type="submission" date="2019-03" db="EMBL/GenBank/DDBJ databases">
        <title>Rhodosporidium diobovatum UCD-FST 08-225 genome sequencing, assembly, and annotation.</title>
        <authorList>
            <person name="Fakankun I.U."/>
            <person name="Fristensky B."/>
            <person name="Levin D.B."/>
        </authorList>
    </citation>
    <scope>NUCLEOTIDE SEQUENCE [LARGE SCALE GENOMIC DNA]</scope>
    <source>
        <strain evidence="3 4">UCD-FST 08-225</strain>
    </source>
</reference>
<dbReference type="AlphaFoldDB" id="A0A5C5G457"/>
<dbReference type="SUPFAM" id="SSF48452">
    <property type="entry name" value="TPR-like"/>
    <property type="match status" value="3"/>
</dbReference>
<evidence type="ECO:0000313" key="3">
    <source>
        <dbReference type="EMBL" id="TNY23943.1"/>
    </source>
</evidence>
<dbReference type="InterPro" id="IPR019734">
    <property type="entry name" value="TPR_rpt"/>
</dbReference>
<evidence type="ECO:0000256" key="2">
    <source>
        <dbReference type="SAM" id="MobiDB-lite"/>
    </source>
</evidence>
<feature type="compositionally biased region" description="Acidic residues" evidence="2">
    <location>
        <begin position="901"/>
        <end position="919"/>
    </location>
</feature>
<evidence type="ECO:0000256" key="1">
    <source>
        <dbReference type="PROSITE-ProRule" id="PRU00339"/>
    </source>
</evidence>
<proteinExistence type="predicted"/>
<keyword evidence="1" id="KW-0802">TPR repeat</keyword>
<dbReference type="EMBL" id="SOZI01000006">
    <property type="protein sequence ID" value="TNY23943.1"/>
    <property type="molecule type" value="Genomic_DNA"/>
</dbReference>
<dbReference type="Gene3D" id="1.25.40.10">
    <property type="entry name" value="Tetratricopeptide repeat domain"/>
    <property type="match status" value="3"/>
</dbReference>
<gene>
    <name evidence="3" type="ORF">DMC30DRAFT_443868</name>
</gene>
<feature type="region of interest" description="Disordered" evidence="2">
    <location>
        <begin position="875"/>
        <end position="927"/>
    </location>
</feature>
<feature type="repeat" description="TPR" evidence="1">
    <location>
        <begin position="540"/>
        <end position="573"/>
    </location>
</feature>
<feature type="compositionally biased region" description="Acidic residues" evidence="2">
    <location>
        <begin position="65"/>
        <end position="77"/>
    </location>
</feature>
<dbReference type="Pfam" id="PF14559">
    <property type="entry name" value="TPR_19"/>
    <property type="match status" value="1"/>
</dbReference>
<dbReference type="PANTHER" id="PTHR23082">
    <property type="entry name" value="TRANSCRIPTION INITIATION FACTOR IIIC TFIIIC , POLYPEPTIDE 3-RELATED"/>
    <property type="match status" value="1"/>
</dbReference>
<dbReference type="STRING" id="5288.A0A5C5G457"/>
<keyword evidence="4" id="KW-1185">Reference proteome</keyword>
<dbReference type="InterPro" id="IPR011990">
    <property type="entry name" value="TPR-like_helical_dom_sf"/>
</dbReference>
<accession>A0A5C5G457</accession>
<dbReference type="InterPro" id="IPR039340">
    <property type="entry name" value="Tfc4/TFIIIC-102/Sfc4"/>
</dbReference>
<dbReference type="PANTHER" id="PTHR23082:SF0">
    <property type="entry name" value="GENERAL TRANSCRIPTION FACTOR 3C POLYPEPTIDE 3"/>
    <property type="match status" value="1"/>
</dbReference>
<protein>
    <recommendedName>
        <fullName evidence="5">TPR-like protein</fullName>
    </recommendedName>
</protein>